<evidence type="ECO:0000313" key="2">
    <source>
        <dbReference type="Proteomes" id="UP001195483"/>
    </source>
</evidence>
<reference evidence="1" key="1">
    <citation type="journal article" date="2021" name="Genome Biol. Evol.">
        <title>A High-Quality Reference Genome for a Parasitic Bivalve with Doubly Uniparental Inheritance (Bivalvia: Unionida).</title>
        <authorList>
            <person name="Smith C.H."/>
        </authorList>
    </citation>
    <scope>NUCLEOTIDE SEQUENCE</scope>
    <source>
        <strain evidence="1">CHS0354</strain>
    </source>
</reference>
<dbReference type="EMBL" id="JAEAOA010000064">
    <property type="protein sequence ID" value="KAK3577844.1"/>
    <property type="molecule type" value="Genomic_DNA"/>
</dbReference>
<keyword evidence="2" id="KW-1185">Reference proteome</keyword>
<protein>
    <submittedName>
        <fullName evidence="1">Uncharacterized protein</fullName>
    </submittedName>
</protein>
<name>A0AAE0VH91_9BIVA</name>
<organism evidence="1 2">
    <name type="scientific">Potamilus streckersoni</name>
    <dbReference type="NCBI Taxonomy" id="2493646"/>
    <lineage>
        <taxon>Eukaryota</taxon>
        <taxon>Metazoa</taxon>
        <taxon>Spiralia</taxon>
        <taxon>Lophotrochozoa</taxon>
        <taxon>Mollusca</taxon>
        <taxon>Bivalvia</taxon>
        <taxon>Autobranchia</taxon>
        <taxon>Heteroconchia</taxon>
        <taxon>Palaeoheterodonta</taxon>
        <taxon>Unionida</taxon>
        <taxon>Unionoidea</taxon>
        <taxon>Unionidae</taxon>
        <taxon>Ambleminae</taxon>
        <taxon>Lampsilini</taxon>
        <taxon>Potamilus</taxon>
    </lineage>
</organism>
<sequence>MIHRLFLSKFEVLISEITWTSSSQDTIKLCRDVRVPFRHISALVVLTDFRRRKELFSINYFVHMRIDLDPIRTKPLVPKVNNITVVLALGVK</sequence>
<gene>
    <name evidence="1" type="ORF">CHS0354_000243</name>
</gene>
<dbReference type="AlphaFoldDB" id="A0AAE0VH91"/>
<reference evidence="1" key="2">
    <citation type="journal article" date="2021" name="Genome Biol. Evol.">
        <title>Developing a high-quality reference genome for a parasitic bivalve with doubly uniparental inheritance (Bivalvia: Unionida).</title>
        <authorList>
            <person name="Smith C.H."/>
        </authorList>
    </citation>
    <scope>NUCLEOTIDE SEQUENCE</scope>
    <source>
        <strain evidence="1">CHS0354</strain>
        <tissue evidence="1">Mantle</tissue>
    </source>
</reference>
<reference evidence="1" key="3">
    <citation type="submission" date="2023-05" db="EMBL/GenBank/DDBJ databases">
        <authorList>
            <person name="Smith C.H."/>
        </authorList>
    </citation>
    <scope>NUCLEOTIDE SEQUENCE</scope>
    <source>
        <strain evidence="1">CHS0354</strain>
        <tissue evidence="1">Mantle</tissue>
    </source>
</reference>
<dbReference type="Proteomes" id="UP001195483">
    <property type="component" value="Unassembled WGS sequence"/>
</dbReference>
<evidence type="ECO:0000313" key="1">
    <source>
        <dbReference type="EMBL" id="KAK3577844.1"/>
    </source>
</evidence>
<accession>A0AAE0VH91</accession>
<comment type="caution">
    <text evidence="1">The sequence shown here is derived from an EMBL/GenBank/DDBJ whole genome shotgun (WGS) entry which is preliminary data.</text>
</comment>
<proteinExistence type="predicted"/>